<proteinExistence type="predicted"/>
<dbReference type="AlphaFoldDB" id="A0A150XQU0"/>
<dbReference type="PANTHER" id="PTHR30606:SF10">
    <property type="entry name" value="PHOSPHATIDYLINOSITOL MANNOSIDE ACYLTRANSFERASE"/>
    <property type="match status" value="1"/>
</dbReference>
<keyword evidence="3" id="KW-0997">Cell inner membrane</keyword>
<keyword evidence="7" id="KW-0812">Transmembrane</keyword>
<evidence type="ECO:0000256" key="7">
    <source>
        <dbReference type="SAM" id="Phobius"/>
    </source>
</evidence>
<gene>
    <name evidence="8" type="ORF">MB14_14295</name>
</gene>
<dbReference type="PANTHER" id="PTHR30606">
    <property type="entry name" value="LIPID A BIOSYNTHESIS LAUROYL ACYLTRANSFERASE"/>
    <property type="match status" value="1"/>
</dbReference>
<name>A0A150XQU0_ROSEK</name>
<evidence type="ECO:0000256" key="6">
    <source>
        <dbReference type="ARBA" id="ARBA00023315"/>
    </source>
</evidence>
<evidence type="ECO:0000256" key="4">
    <source>
        <dbReference type="ARBA" id="ARBA00022679"/>
    </source>
</evidence>
<dbReference type="CDD" id="cd07984">
    <property type="entry name" value="LPLAT_LABLAT-like"/>
    <property type="match status" value="1"/>
</dbReference>
<evidence type="ECO:0000256" key="2">
    <source>
        <dbReference type="ARBA" id="ARBA00022475"/>
    </source>
</evidence>
<dbReference type="Pfam" id="PF03279">
    <property type="entry name" value="Lip_A_acyltrans"/>
    <property type="match status" value="1"/>
</dbReference>
<dbReference type="RefSeq" id="WP_062589053.1">
    <property type="nucleotide sequence ID" value="NZ_LQZQ01000003.1"/>
</dbReference>
<keyword evidence="9" id="KW-1185">Reference proteome</keyword>
<dbReference type="GO" id="GO:0009247">
    <property type="term" value="P:glycolipid biosynthetic process"/>
    <property type="evidence" value="ECO:0007669"/>
    <property type="project" value="UniProtKB-ARBA"/>
</dbReference>
<dbReference type="GO" id="GO:0005886">
    <property type="term" value="C:plasma membrane"/>
    <property type="evidence" value="ECO:0007669"/>
    <property type="project" value="UniProtKB-SubCell"/>
</dbReference>
<dbReference type="InterPro" id="IPR004960">
    <property type="entry name" value="LipA_acyltrans"/>
</dbReference>
<dbReference type="EMBL" id="LQZQ01000003">
    <property type="protein sequence ID" value="KYG80952.1"/>
    <property type="molecule type" value="Genomic_DNA"/>
</dbReference>
<organism evidence="8 9">
    <name type="scientific">Roseivirga ehrenbergii (strain DSM 102268 / JCM 13514 / KCTC 12282 / NCIMB 14502 / KMM 6017)</name>
    <dbReference type="NCBI Taxonomy" id="279360"/>
    <lineage>
        <taxon>Bacteria</taxon>
        <taxon>Pseudomonadati</taxon>
        <taxon>Bacteroidota</taxon>
        <taxon>Cytophagia</taxon>
        <taxon>Cytophagales</taxon>
        <taxon>Roseivirgaceae</taxon>
        <taxon>Roseivirga</taxon>
    </lineage>
</organism>
<evidence type="ECO:0000256" key="1">
    <source>
        <dbReference type="ARBA" id="ARBA00004533"/>
    </source>
</evidence>
<dbReference type="Proteomes" id="UP000075583">
    <property type="component" value="Unassembled WGS sequence"/>
</dbReference>
<protein>
    <recommendedName>
        <fullName evidence="10">Lipid A biosynthesis acyltransferase</fullName>
    </recommendedName>
</protein>
<sequence>MAAIFYYLFVKPISLLPLWLTYVISDISCFFIYRVVGYRKKVVTTNLKNSFPNKPEKEIKEIRKKFYSHFTDFLFESFRNFSITEEETLARFKVINPEVLKPFADANRSVIIVGGHYNNWEMLAVGIDHYIEHQSVAIYHKLGNKFIDNKVLKSRCKFGLKLISRPEVKSFFANDNQLTATIFGSDQSPSIAKKVYWTRFLNQDTPVMFGVEKFAKEKNYPVVYGGIQKVKRGYYEFELELLFDEPTLCKHGEITEAHTKCLEKQIIEDPQYWLWTHKRWKRKRKPEELDEAKTVKDQLAEIKV</sequence>
<accession>A0A150XQU0</accession>
<comment type="subcellular location">
    <subcellularLocation>
        <location evidence="1">Cell inner membrane</location>
    </subcellularLocation>
</comment>
<evidence type="ECO:0008006" key="10">
    <source>
        <dbReference type="Google" id="ProtNLM"/>
    </source>
</evidence>
<evidence type="ECO:0000313" key="9">
    <source>
        <dbReference type="Proteomes" id="UP000075583"/>
    </source>
</evidence>
<evidence type="ECO:0000256" key="5">
    <source>
        <dbReference type="ARBA" id="ARBA00023136"/>
    </source>
</evidence>
<dbReference type="GO" id="GO:0016746">
    <property type="term" value="F:acyltransferase activity"/>
    <property type="evidence" value="ECO:0007669"/>
    <property type="project" value="UniProtKB-KW"/>
</dbReference>
<feature type="transmembrane region" description="Helical" evidence="7">
    <location>
        <begin position="16"/>
        <end position="36"/>
    </location>
</feature>
<reference evidence="8" key="1">
    <citation type="submission" date="2016-01" db="EMBL/GenBank/DDBJ databases">
        <title>Genome sequencing of Roseivirga ehrenbergii KMM 6017.</title>
        <authorList>
            <person name="Selvaratnam C."/>
            <person name="Thevarajoo S."/>
            <person name="Goh K.M."/>
            <person name="Ee R."/>
            <person name="Chan K.-G."/>
            <person name="Chong C.S."/>
        </authorList>
    </citation>
    <scope>NUCLEOTIDE SEQUENCE [LARGE SCALE GENOMIC DNA]</scope>
    <source>
        <strain evidence="8">KMM 6017</strain>
    </source>
</reference>
<dbReference type="OrthoDB" id="9801955at2"/>
<evidence type="ECO:0000256" key="3">
    <source>
        <dbReference type="ARBA" id="ARBA00022519"/>
    </source>
</evidence>
<comment type="caution">
    <text evidence="8">The sequence shown here is derived from an EMBL/GenBank/DDBJ whole genome shotgun (WGS) entry which is preliminary data.</text>
</comment>
<keyword evidence="7" id="KW-1133">Transmembrane helix</keyword>
<keyword evidence="4" id="KW-0808">Transferase</keyword>
<dbReference type="STRING" id="279360.MB14_14295"/>
<evidence type="ECO:0000313" key="8">
    <source>
        <dbReference type="EMBL" id="KYG80952.1"/>
    </source>
</evidence>
<keyword evidence="5 7" id="KW-0472">Membrane</keyword>
<keyword evidence="6" id="KW-0012">Acyltransferase</keyword>
<keyword evidence="2" id="KW-1003">Cell membrane</keyword>